<gene>
    <name evidence="5" type="ORF">UCRPA7_131</name>
</gene>
<evidence type="ECO:0000256" key="4">
    <source>
        <dbReference type="SAM" id="MobiDB-lite"/>
    </source>
</evidence>
<evidence type="ECO:0000256" key="3">
    <source>
        <dbReference type="SAM" id="Coils"/>
    </source>
</evidence>
<evidence type="ECO:0000256" key="1">
    <source>
        <dbReference type="ARBA" id="ARBA00004123"/>
    </source>
</evidence>
<feature type="compositionally biased region" description="Low complexity" evidence="4">
    <location>
        <begin position="278"/>
        <end position="289"/>
    </location>
</feature>
<dbReference type="Proteomes" id="UP000014074">
    <property type="component" value="Unassembled WGS sequence"/>
</dbReference>
<comment type="subcellular location">
    <subcellularLocation>
        <location evidence="1">Nucleus</location>
    </subcellularLocation>
</comment>
<organism evidence="5 6">
    <name type="scientific">Phaeoacremonium minimum (strain UCR-PA7)</name>
    <name type="common">Esca disease fungus</name>
    <name type="synonym">Togninia minima</name>
    <dbReference type="NCBI Taxonomy" id="1286976"/>
    <lineage>
        <taxon>Eukaryota</taxon>
        <taxon>Fungi</taxon>
        <taxon>Dikarya</taxon>
        <taxon>Ascomycota</taxon>
        <taxon>Pezizomycotina</taxon>
        <taxon>Sordariomycetes</taxon>
        <taxon>Sordariomycetidae</taxon>
        <taxon>Togniniales</taxon>
        <taxon>Togniniaceae</taxon>
        <taxon>Phaeoacremonium</taxon>
    </lineage>
</organism>
<keyword evidence="2" id="KW-0539">Nucleus</keyword>
<dbReference type="HOGENOM" id="CLU_049078_0_0_1"/>
<evidence type="ECO:0000256" key="2">
    <source>
        <dbReference type="ARBA" id="ARBA00023242"/>
    </source>
</evidence>
<feature type="compositionally biased region" description="Acidic residues" evidence="4">
    <location>
        <begin position="366"/>
        <end position="376"/>
    </location>
</feature>
<sequence length="376" mass="40876">MASWQLLDVDDENQLHKSRLFSIEEKPFKRITKRLGAINGLANSKVRQVLTPPPESNGDQAASSSATREAPALDLAQLKEDITFDFAAFDGTIARLQFLLSANEKQREKYAAERVQILDTCQSVRDNTTQLRGQLDQARATLAQRKKFDKLAEKISNNKLLRVRSEQEANLLKLEEECRQLEAESETYAGTWLERKEQFSRIMDESMRLRSIIRDEKEEVERREGMDDEGGDGGAGDAEGEASQTPRPGIASGNATPRPDSGAASAVPRGLDSGDGSGTPAAASTGGRTPMRDSPAPSGHEGLKPLPDASGSFSQNGSRGPSREGSPARDTEEGEDVVMDESARAGETPIEGTQGEDTPRITVEGQEVDDDKMDTT</sequence>
<keyword evidence="3" id="KW-0175">Coiled coil</keyword>
<accession>R8BY59</accession>
<feature type="compositionally biased region" description="Polar residues" evidence="4">
    <location>
        <begin position="57"/>
        <end position="67"/>
    </location>
</feature>
<dbReference type="EMBL" id="KB932780">
    <property type="protein sequence ID" value="EOO04331.1"/>
    <property type="molecule type" value="Genomic_DNA"/>
</dbReference>
<dbReference type="InterPro" id="IPR008501">
    <property type="entry name" value="THOC7/Mft1"/>
</dbReference>
<dbReference type="Pfam" id="PF05615">
    <property type="entry name" value="THOC7"/>
    <property type="match status" value="1"/>
</dbReference>
<dbReference type="GeneID" id="19321446"/>
<feature type="region of interest" description="Disordered" evidence="4">
    <location>
        <begin position="218"/>
        <end position="376"/>
    </location>
</feature>
<dbReference type="OrthoDB" id="205166at2759"/>
<feature type="region of interest" description="Disordered" evidence="4">
    <location>
        <begin position="46"/>
        <end position="68"/>
    </location>
</feature>
<evidence type="ECO:0000313" key="5">
    <source>
        <dbReference type="EMBL" id="EOO04331.1"/>
    </source>
</evidence>
<dbReference type="AlphaFoldDB" id="R8BY59"/>
<evidence type="ECO:0000313" key="6">
    <source>
        <dbReference type="Proteomes" id="UP000014074"/>
    </source>
</evidence>
<reference evidence="6" key="1">
    <citation type="journal article" date="2013" name="Genome Announc.">
        <title>Draft genome sequence of the ascomycete Phaeoacremonium aleophilum strain UCR-PA7, a causal agent of the esca disease complex in grapevines.</title>
        <authorList>
            <person name="Blanco-Ulate B."/>
            <person name="Rolshausen P."/>
            <person name="Cantu D."/>
        </authorList>
    </citation>
    <scope>NUCLEOTIDE SEQUENCE [LARGE SCALE GENOMIC DNA]</scope>
    <source>
        <strain evidence="6">UCR-PA7</strain>
    </source>
</reference>
<dbReference type="KEGG" id="tmn:UCRPA7_131"/>
<feature type="coiled-coil region" evidence="3">
    <location>
        <begin position="157"/>
        <end position="191"/>
    </location>
</feature>
<name>R8BY59_PHAM7</name>
<protein>
    <submittedName>
        <fullName evidence="5">Putative tho complex subunit 7 protein</fullName>
    </submittedName>
</protein>
<dbReference type="GO" id="GO:0006397">
    <property type="term" value="P:mRNA processing"/>
    <property type="evidence" value="ECO:0007669"/>
    <property type="project" value="InterPro"/>
</dbReference>
<dbReference type="GO" id="GO:0000445">
    <property type="term" value="C:THO complex part of transcription export complex"/>
    <property type="evidence" value="ECO:0007669"/>
    <property type="project" value="InterPro"/>
</dbReference>
<dbReference type="eggNOG" id="ENOG502S942">
    <property type="taxonomic scope" value="Eukaryota"/>
</dbReference>
<keyword evidence="6" id="KW-1185">Reference proteome</keyword>
<dbReference type="RefSeq" id="XP_007910920.1">
    <property type="nucleotide sequence ID" value="XM_007912729.1"/>
</dbReference>
<proteinExistence type="predicted"/>